<comment type="caution">
    <text evidence="1">The sequence shown here is derived from an EMBL/GenBank/DDBJ whole genome shotgun (WGS) entry which is preliminary data.</text>
</comment>
<accession>A0ACB9R9I5</accession>
<sequence>MESAPYYEPPSEVIQGVNLKAEPETHDVHAQMTLLPEHDQSELLVPDPPASNVVKCSVSSSCKTLTASDTSTHGGFSVLRRHAEECLPPLI</sequence>
<evidence type="ECO:0000313" key="2">
    <source>
        <dbReference type="Proteomes" id="UP001057402"/>
    </source>
</evidence>
<keyword evidence="2" id="KW-1185">Reference proteome</keyword>
<reference evidence="2" key="1">
    <citation type="journal article" date="2023" name="Front. Plant Sci.">
        <title>Chromosomal-level genome assembly of Melastoma candidum provides insights into trichome evolution.</title>
        <authorList>
            <person name="Zhong Y."/>
            <person name="Wu W."/>
            <person name="Sun C."/>
            <person name="Zou P."/>
            <person name="Liu Y."/>
            <person name="Dai S."/>
            <person name="Zhou R."/>
        </authorList>
    </citation>
    <scope>NUCLEOTIDE SEQUENCE [LARGE SCALE GENOMIC DNA]</scope>
</reference>
<protein>
    <submittedName>
        <fullName evidence="1">Uncharacterized protein</fullName>
    </submittedName>
</protein>
<gene>
    <name evidence="1" type="ORF">MLD38_013608</name>
</gene>
<dbReference type="Proteomes" id="UP001057402">
    <property type="component" value="Chromosome 4"/>
</dbReference>
<dbReference type="EMBL" id="CM042883">
    <property type="protein sequence ID" value="KAI4375781.1"/>
    <property type="molecule type" value="Genomic_DNA"/>
</dbReference>
<evidence type="ECO:0000313" key="1">
    <source>
        <dbReference type="EMBL" id="KAI4375781.1"/>
    </source>
</evidence>
<proteinExistence type="predicted"/>
<name>A0ACB9R9I5_9MYRT</name>
<organism evidence="1 2">
    <name type="scientific">Melastoma candidum</name>
    <dbReference type="NCBI Taxonomy" id="119954"/>
    <lineage>
        <taxon>Eukaryota</taxon>
        <taxon>Viridiplantae</taxon>
        <taxon>Streptophyta</taxon>
        <taxon>Embryophyta</taxon>
        <taxon>Tracheophyta</taxon>
        <taxon>Spermatophyta</taxon>
        <taxon>Magnoliopsida</taxon>
        <taxon>eudicotyledons</taxon>
        <taxon>Gunneridae</taxon>
        <taxon>Pentapetalae</taxon>
        <taxon>rosids</taxon>
        <taxon>malvids</taxon>
        <taxon>Myrtales</taxon>
        <taxon>Melastomataceae</taxon>
        <taxon>Melastomatoideae</taxon>
        <taxon>Melastomateae</taxon>
        <taxon>Melastoma</taxon>
    </lineage>
</organism>